<dbReference type="PANTHER" id="PTHR44846:SF16">
    <property type="entry name" value="TRANSCRIPTIONAL REGULATOR PHNF-RELATED"/>
    <property type="match status" value="1"/>
</dbReference>
<organism evidence="6 7">
    <name type="scientific">Neptunicella marina</name>
    <dbReference type="NCBI Taxonomy" id="2125989"/>
    <lineage>
        <taxon>Bacteria</taxon>
        <taxon>Pseudomonadati</taxon>
        <taxon>Pseudomonadota</taxon>
        <taxon>Gammaproteobacteria</taxon>
        <taxon>Alteromonadales</taxon>
        <taxon>Alteromonadaceae</taxon>
        <taxon>Neptunicella</taxon>
    </lineage>
</organism>
<dbReference type="SUPFAM" id="SSF64288">
    <property type="entry name" value="Chorismate lyase-like"/>
    <property type="match status" value="1"/>
</dbReference>
<reference evidence="6" key="2">
    <citation type="submission" date="2020-08" db="EMBL/GenBank/DDBJ databases">
        <authorList>
            <person name="Lai Q."/>
        </authorList>
    </citation>
    <scope>NUCLEOTIDE SEQUENCE</scope>
    <source>
        <strain evidence="6">S27-2</strain>
    </source>
</reference>
<dbReference type="Gene3D" id="3.40.1410.10">
    <property type="entry name" value="Chorismate lyase-like"/>
    <property type="match status" value="1"/>
</dbReference>
<keyword evidence="1" id="KW-0805">Transcription regulation</keyword>
<dbReference type="GO" id="GO:0045892">
    <property type="term" value="P:negative regulation of DNA-templated transcription"/>
    <property type="evidence" value="ECO:0007669"/>
    <property type="project" value="UniProtKB-UniRule"/>
</dbReference>
<accession>A0A8J6M2R4</accession>
<dbReference type="InterPro" id="IPR036390">
    <property type="entry name" value="WH_DNA-bd_sf"/>
</dbReference>
<dbReference type="AlphaFoldDB" id="A0A8J6M2R4"/>
<dbReference type="SMART" id="SM00866">
    <property type="entry name" value="UTRA"/>
    <property type="match status" value="1"/>
</dbReference>
<dbReference type="InterPro" id="IPR036388">
    <property type="entry name" value="WH-like_DNA-bd_sf"/>
</dbReference>
<dbReference type="InterPro" id="IPR028978">
    <property type="entry name" value="Chorismate_lyase_/UTRA_dom_sf"/>
</dbReference>
<name>A0A8J6M2R4_9ALTE</name>
<dbReference type="PRINTS" id="PR00037">
    <property type="entry name" value="HTHLACR"/>
</dbReference>
<dbReference type="EMBL" id="JACNEP010000008">
    <property type="protein sequence ID" value="MBC3766598.1"/>
    <property type="molecule type" value="Genomic_DNA"/>
</dbReference>
<dbReference type="Pfam" id="PF00392">
    <property type="entry name" value="GntR"/>
    <property type="match status" value="1"/>
</dbReference>
<dbReference type="GO" id="GO:0003700">
    <property type="term" value="F:DNA-binding transcription factor activity"/>
    <property type="evidence" value="ECO:0007669"/>
    <property type="project" value="UniProtKB-UniRule"/>
</dbReference>
<feature type="domain" description="HTH gntR-type" evidence="5">
    <location>
        <begin position="3"/>
        <end position="71"/>
    </location>
</feature>
<dbReference type="InterPro" id="IPR050679">
    <property type="entry name" value="Bact_HTH_transcr_reg"/>
</dbReference>
<dbReference type="Gene3D" id="1.10.10.10">
    <property type="entry name" value="Winged helix-like DNA-binding domain superfamily/Winged helix DNA-binding domain"/>
    <property type="match status" value="1"/>
</dbReference>
<dbReference type="InterPro" id="IPR011663">
    <property type="entry name" value="UTRA"/>
</dbReference>
<evidence type="ECO:0000259" key="5">
    <source>
        <dbReference type="PROSITE" id="PS50949"/>
    </source>
</evidence>
<dbReference type="Proteomes" id="UP000601768">
    <property type="component" value="Unassembled WGS sequence"/>
</dbReference>
<evidence type="ECO:0000256" key="4">
    <source>
        <dbReference type="NCBIfam" id="TIGR02018"/>
    </source>
</evidence>
<protein>
    <recommendedName>
        <fullName evidence="4">Histidine utilization repressor</fullName>
    </recommendedName>
</protein>
<dbReference type="PANTHER" id="PTHR44846">
    <property type="entry name" value="MANNOSYL-D-GLYCERATE TRANSPORT/METABOLISM SYSTEM REPRESSOR MNGR-RELATED"/>
    <property type="match status" value="1"/>
</dbReference>
<keyword evidence="3" id="KW-0804">Transcription</keyword>
<dbReference type="PRINTS" id="PR00035">
    <property type="entry name" value="HTHGNTR"/>
</dbReference>
<dbReference type="GO" id="GO:0003677">
    <property type="term" value="F:DNA binding"/>
    <property type="evidence" value="ECO:0007669"/>
    <property type="project" value="UniProtKB-UniRule"/>
</dbReference>
<evidence type="ECO:0000313" key="7">
    <source>
        <dbReference type="Proteomes" id="UP000601768"/>
    </source>
</evidence>
<evidence type="ECO:0000256" key="2">
    <source>
        <dbReference type="ARBA" id="ARBA00023125"/>
    </source>
</evidence>
<dbReference type="InterPro" id="IPR000524">
    <property type="entry name" value="Tscrpt_reg_HTH_GntR"/>
</dbReference>
<dbReference type="Pfam" id="PF07702">
    <property type="entry name" value="UTRA"/>
    <property type="match status" value="1"/>
</dbReference>
<evidence type="ECO:0000256" key="3">
    <source>
        <dbReference type="ARBA" id="ARBA00023163"/>
    </source>
</evidence>
<dbReference type="SUPFAM" id="SSF46785">
    <property type="entry name" value="Winged helix' DNA-binding domain"/>
    <property type="match status" value="1"/>
</dbReference>
<dbReference type="GO" id="GO:0006547">
    <property type="term" value="P:L-histidine metabolic process"/>
    <property type="evidence" value="ECO:0007669"/>
    <property type="project" value="UniProtKB-UniRule"/>
</dbReference>
<proteinExistence type="predicted"/>
<dbReference type="CDD" id="cd07377">
    <property type="entry name" value="WHTH_GntR"/>
    <property type="match status" value="1"/>
</dbReference>
<dbReference type="InterPro" id="IPR010248">
    <property type="entry name" value="His_ut_repres"/>
</dbReference>
<dbReference type="InterPro" id="IPR001034">
    <property type="entry name" value="DeoR_HTH"/>
</dbReference>
<dbReference type="RefSeq" id="WP_186507125.1">
    <property type="nucleotide sequence ID" value="NZ_JACNEP010000008.1"/>
</dbReference>
<dbReference type="PROSITE" id="PS50949">
    <property type="entry name" value="HTH_GNTR"/>
    <property type="match status" value="1"/>
</dbReference>
<comment type="caution">
    <text evidence="6">The sequence shown here is derived from an EMBL/GenBank/DDBJ whole genome shotgun (WGS) entry which is preliminary data.</text>
</comment>
<dbReference type="NCBIfam" id="TIGR02018">
    <property type="entry name" value="his_ut_repres"/>
    <property type="match status" value="1"/>
</dbReference>
<keyword evidence="7" id="KW-1185">Reference proteome</keyword>
<reference evidence="6" key="1">
    <citation type="journal article" date="2018" name="Int. J. Syst. Evol. Microbiol.">
        <title>Neptunicella marina gen. nov., sp. nov., isolated from surface seawater.</title>
        <authorList>
            <person name="Liu X."/>
            <person name="Lai Q."/>
            <person name="Du Y."/>
            <person name="Zhang X."/>
            <person name="Liu Z."/>
            <person name="Sun F."/>
            <person name="Shao Z."/>
        </authorList>
    </citation>
    <scope>NUCLEOTIDE SEQUENCE</scope>
    <source>
        <strain evidence="6">S27-2</strain>
    </source>
</reference>
<evidence type="ECO:0000256" key="1">
    <source>
        <dbReference type="ARBA" id="ARBA00023015"/>
    </source>
</evidence>
<dbReference type="FunFam" id="1.10.10.10:FF:000079">
    <property type="entry name" value="GntR family transcriptional regulator"/>
    <property type="match status" value="1"/>
</dbReference>
<keyword evidence="2" id="KW-0238">DNA-binding</keyword>
<dbReference type="SMART" id="SM00345">
    <property type="entry name" value="HTH_GNTR"/>
    <property type="match status" value="1"/>
</dbReference>
<evidence type="ECO:0000313" key="6">
    <source>
        <dbReference type="EMBL" id="MBC3766598.1"/>
    </source>
</evidence>
<gene>
    <name evidence="6" type="primary">hutC</name>
    <name evidence="6" type="ORF">H8B19_11980</name>
</gene>
<sequence>MASSKYQTIKTHILEQVKSGQWPENHVVPSENQLAKDFSVSRMTARRALQELADQGVLIRNQGAATVVASLTSQSSVVEIRNIADEISDRDHIHKSKVMVLSSVKADRVIANALNIDEGTEVAYSCICHFEDDKPVQLEQRYISPAYSDDYLQQDFSQMTPHSYLCKVAPLTEATHQIEAILPNSLMQWSLDIDAVHPCLHVHRHTWSTQGIVSYALLTHPGHRYRLGGHITFPTHSNEN</sequence>